<dbReference type="RefSeq" id="WP_126408712.1">
    <property type="nucleotide sequence ID" value="NZ_RXNT01000008.1"/>
</dbReference>
<organism evidence="1 2">
    <name type="scientific">Bacillus yapensis</name>
    <dbReference type="NCBI Taxonomy" id="2492960"/>
    <lineage>
        <taxon>Bacteria</taxon>
        <taxon>Bacillati</taxon>
        <taxon>Bacillota</taxon>
        <taxon>Bacilli</taxon>
        <taxon>Bacillales</taxon>
        <taxon>Bacillaceae</taxon>
        <taxon>Bacillus</taxon>
    </lineage>
</organism>
<dbReference type="SUPFAM" id="SSF56059">
    <property type="entry name" value="Glutathione synthetase ATP-binding domain-like"/>
    <property type="match status" value="1"/>
</dbReference>
<dbReference type="Gene3D" id="3.30.1490.20">
    <property type="entry name" value="ATP-grasp fold, A domain"/>
    <property type="match status" value="1"/>
</dbReference>
<reference evidence="1 2" key="1">
    <citation type="submission" date="2018-12" db="EMBL/GenBank/DDBJ databases">
        <title>Bacillus yapensis draft genome sequence.</title>
        <authorList>
            <person name="Yu L."/>
            <person name="Xu X."/>
            <person name="Tang X."/>
        </authorList>
    </citation>
    <scope>NUCLEOTIDE SEQUENCE [LARGE SCALE GENOMIC DNA]</scope>
    <source>
        <strain evidence="1 2">XXST-01</strain>
    </source>
</reference>
<dbReference type="AlphaFoldDB" id="A0A431W7Q9"/>
<dbReference type="InterPro" id="IPR026838">
    <property type="entry name" value="YheC/D"/>
</dbReference>
<proteinExistence type="predicted"/>
<dbReference type="Proteomes" id="UP000271374">
    <property type="component" value="Unassembled WGS sequence"/>
</dbReference>
<dbReference type="Pfam" id="PF14398">
    <property type="entry name" value="ATPgrasp_YheCD"/>
    <property type="match status" value="1"/>
</dbReference>
<gene>
    <name evidence="1" type="ORF">EKG37_10965</name>
</gene>
<dbReference type="OrthoDB" id="7869153at2"/>
<protein>
    <submittedName>
        <fullName evidence="1">YheC/YheD family protein</fullName>
    </submittedName>
</protein>
<evidence type="ECO:0000313" key="2">
    <source>
        <dbReference type="Proteomes" id="UP000271374"/>
    </source>
</evidence>
<name>A0A431W7Q9_9BACI</name>
<dbReference type="Gene3D" id="3.30.470.20">
    <property type="entry name" value="ATP-grasp fold, B domain"/>
    <property type="match status" value="1"/>
</dbReference>
<dbReference type="InterPro" id="IPR013815">
    <property type="entry name" value="ATP_grasp_subdomain_1"/>
</dbReference>
<accession>A0A431W7Q9</accession>
<comment type="caution">
    <text evidence="1">The sequence shown here is derived from an EMBL/GenBank/DDBJ whole genome shotgun (WGS) entry which is preliminary data.</text>
</comment>
<dbReference type="GO" id="GO:0005524">
    <property type="term" value="F:ATP binding"/>
    <property type="evidence" value="ECO:0007669"/>
    <property type="project" value="InterPro"/>
</dbReference>
<evidence type="ECO:0000313" key="1">
    <source>
        <dbReference type="EMBL" id="RTR31394.1"/>
    </source>
</evidence>
<keyword evidence="2" id="KW-1185">Reference proteome</keyword>
<dbReference type="EMBL" id="RXNT01000008">
    <property type="protein sequence ID" value="RTR31394.1"/>
    <property type="molecule type" value="Genomic_DNA"/>
</dbReference>
<sequence>MLTLGFMTLLLENEHTYFTEIAKRAHKYNIECFRFIPSSMDPTTEMFEGEYFSHQQDRWVKKRFPLPDVLYDRCFYGEDFHSRQCKGIVSWLKSKDNVRFLGYGLPNKLELYEVLSNSNLSAYLPKTVKVTSPQMIHSLLQTFQRIILKPSNGSQGNGVYYIERHNKHFIVKTDKLDQQVSRVFADETLLLNWLERLLKKKEFMLQPYLSLTNEHHEPFDIRSLLQKNRNGHWITVGKGIRQGKEERIVSNLSAGATVIDYEKWIQSIPQQKRNFIKDEIKFILESLPRLLEEKFHPLFELGVDIGVAKDYSIWILDVNSKPGRKVLLTSQPDLQDYLYESPLLYAKAIMERSILDHEETVFD</sequence>